<feature type="domain" description="DUF374" evidence="1">
    <location>
        <begin position="78"/>
        <end position="144"/>
    </location>
</feature>
<dbReference type="Proteomes" id="UP000886335">
    <property type="component" value="Unassembled WGS sequence"/>
</dbReference>
<organism evidence="2">
    <name type="scientific">Prosthecochloris aestuarii</name>
    <dbReference type="NCBI Taxonomy" id="1102"/>
    <lineage>
        <taxon>Bacteria</taxon>
        <taxon>Pseudomonadati</taxon>
        <taxon>Chlorobiota</taxon>
        <taxon>Chlorobiia</taxon>
        <taxon>Chlorobiales</taxon>
        <taxon>Chlorobiaceae</taxon>
        <taxon>Prosthecochloris</taxon>
    </lineage>
</organism>
<name>A0A831SRM3_PROAE</name>
<comment type="caution">
    <text evidence="2">The sequence shown here is derived from an EMBL/GenBank/DDBJ whole genome shotgun (WGS) entry which is preliminary data.</text>
</comment>
<evidence type="ECO:0000313" key="2">
    <source>
        <dbReference type="EMBL" id="HED31439.1"/>
    </source>
</evidence>
<gene>
    <name evidence="2" type="ORF">ENN50_07135</name>
</gene>
<dbReference type="Pfam" id="PF04028">
    <property type="entry name" value="DUF374"/>
    <property type="match status" value="1"/>
</dbReference>
<protein>
    <submittedName>
        <fullName evidence="2">DUF374 domain-containing protein</fullName>
    </submittedName>
</protein>
<accession>A0A831SRM3</accession>
<evidence type="ECO:0000259" key="1">
    <source>
        <dbReference type="Pfam" id="PF04028"/>
    </source>
</evidence>
<dbReference type="CDD" id="cd07983">
    <property type="entry name" value="LPLAT_DUF374-like"/>
    <property type="match status" value="1"/>
</dbReference>
<dbReference type="EMBL" id="DSBW01000157">
    <property type="protein sequence ID" value="HED31439.1"/>
    <property type="molecule type" value="Genomic_DNA"/>
</dbReference>
<reference evidence="2" key="1">
    <citation type="journal article" date="2020" name="mSystems">
        <title>Genome- and Community-Level Interaction Insights into Carbon Utilization and Element Cycling Functions of Hydrothermarchaeota in Hydrothermal Sediment.</title>
        <authorList>
            <person name="Zhou Z."/>
            <person name="Liu Y."/>
            <person name="Xu W."/>
            <person name="Pan J."/>
            <person name="Luo Z.H."/>
            <person name="Li M."/>
        </authorList>
    </citation>
    <scope>NUCLEOTIDE SEQUENCE [LARGE SCALE GENOMIC DNA]</scope>
    <source>
        <strain evidence="2">SpSt-1181</strain>
    </source>
</reference>
<sequence>MKQREVKPFDASPSADDRKKVQALLARIFLPGIIRMLVASLRIQITPDRHLPALREGGIIAFWHGNMVTGWMLCRKLFPRKNLHAVVSLSQDGAILASTLSRLGYTLIRGSSSRGSDEVKRNMLKAVRNGDIVAITPDGPRGPRQRLKYGTLKLVSQHRLTMYFAKISHKQAWQLDSWDRFQIPRPFSRVEIEIVPVTIPEIKNQNELENIEKQLAEQFSEN</sequence>
<dbReference type="AlphaFoldDB" id="A0A831SRM3"/>
<dbReference type="InterPro" id="IPR007172">
    <property type="entry name" value="DUF374"/>
</dbReference>
<proteinExistence type="predicted"/>